<dbReference type="GO" id="GO:0051287">
    <property type="term" value="F:NAD binding"/>
    <property type="evidence" value="ECO:0007669"/>
    <property type="project" value="InterPro"/>
</dbReference>
<evidence type="ECO:0000313" key="7">
    <source>
        <dbReference type="Proteomes" id="UP000675284"/>
    </source>
</evidence>
<reference evidence="6" key="1">
    <citation type="submission" date="2021-04" db="EMBL/GenBank/DDBJ databases">
        <title>Isolation and polyphasic classification of algal microorganism.</title>
        <authorList>
            <person name="Wang S."/>
        </authorList>
    </citation>
    <scope>NUCLEOTIDE SEQUENCE</scope>
    <source>
        <strain evidence="6">720a</strain>
    </source>
</reference>
<evidence type="ECO:0000256" key="2">
    <source>
        <dbReference type="ARBA" id="ARBA00023002"/>
    </source>
</evidence>
<dbReference type="GO" id="GO:0005829">
    <property type="term" value="C:cytosol"/>
    <property type="evidence" value="ECO:0007669"/>
    <property type="project" value="TreeGrafter"/>
</dbReference>
<dbReference type="EMBL" id="JAGSOT010000001">
    <property type="protein sequence ID" value="MBR7794533.1"/>
    <property type="molecule type" value="Genomic_DNA"/>
</dbReference>
<evidence type="ECO:0000259" key="5">
    <source>
        <dbReference type="Pfam" id="PF02826"/>
    </source>
</evidence>
<dbReference type="InterPro" id="IPR029752">
    <property type="entry name" value="D-isomer_DH_CS1"/>
</dbReference>
<gene>
    <name evidence="6" type="ORF">KCX74_00575</name>
</gene>
<dbReference type="Gene3D" id="3.40.50.720">
    <property type="entry name" value="NAD(P)-binding Rossmann-like Domain"/>
    <property type="match status" value="2"/>
</dbReference>
<name>A0A941DUJ4_9BACI</name>
<dbReference type="SUPFAM" id="SSF52283">
    <property type="entry name" value="Formate/glycerate dehydrogenase catalytic domain-like"/>
    <property type="match status" value="1"/>
</dbReference>
<feature type="domain" description="D-isomer specific 2-hydroxyacid dehydrogenase NAD-binding" evidence="5">
    <location>
        <begin position="111"/>
        <end position="289"/>
    </location>
</feature>
<evidence type="ECO:0000256" key="3">
    <source>
        <dbReference type="RuleBase" id="RU003719"/>
    </source>
</evidence>
<dbReference type="PROSITE" id="PS00065">
    <property type="entry name" value="D_2_HYDROXYACID_DH_1"/>
    <property type="match status" value="1"/>
</dbReference>
<dbReference type="Pfam" id="PF02826">
    <property type="entry name" value="2-Hacid_dh_C"/>
    <property type="match status" value="1"/>
</dbReference>
<accession>A0A941DUJ4</accession>
<dbReference type="InterPro" id="IPR006140">
    <property type="entry name" value="D-isomer_DH_NAD-bd"/>
</dbReference>
<evidence type="ECO:0000259" key="4">
    <source>
        <dbReference type="Pfam" id="PF00389"/>
    </source>
</evidence>
<dbReference type="InterPro" id="IPR006139">
    <property type="entry name" value="D-isomer_2_OHA_DH_cat_dom"/>
</dbReference>
<proteinExistence type="inferred from homology"/>
<feature type="domain" description="D-isomer specific 2-hydroxyacid dehydrogenase catalytic" evidence="4">
    <location>
        <begin position="7"/>
        <end position="320"/>
    </location>
</feature>
<dbReference type="PANTHER" id="PTHR10996">
    <property type="entry name" value="2-HYDROXYACID DEHYDROGENASE-RELATED"/>
    <property type="match status" value="1"/>
</dbReference>
<dbReference type="FunFam" id="3.40.50.720:FF:000462">
    <property type="entry name" value="Glyoxylate reductase (NADP+)"/>
    <property type="match status" value="1"/>
</dbReference>
<dbReference type="PROSITE" id="PS00671">
    <property type="entry name" value="D_2_HYDROXYACID_DH_3"/>
    <property type="match status" value="1"/>
</dbReference>
<evidence type="ECO:0000256" key="1">
    <source>
        <dbReference type="ARBA" id="ARBA00005854"/>
    </source>
</evidence>
<dbReference type="AlphaFoldDB" id="A0A941DUJ4"/>
<dbReference type="InterPro" id="IPR029753">
    <property type="entry name" value="D-isomer_DH_CS"/>
</dbReference>
<sequence length="321" mass="35872">MKKPLIYITRKIPEELIAPYTNSFRIKFWEKENDPVPENVLLREIKEAEGLICMLSEQINQQLLDAAPHLKVIANLAVGFDNIDMEAAKARNIAVTNTPDVLTETTADLGFALLMATARRLMEANDYIRKDKWDNWGPYLLAGSDIHHKTIGIVGMGRIGQAIARRAKGFEMEVLYHNRSRNVEAEEQLNATYTDFDTLLHHSDFVVSVVPLTGETEQLFNKTTFHKMKDTGIFINISRGAVVDETALENALVTGEIKAAGLDVFVEEPIHADHPLMQLKNVVALPHIGSASTETRTAMWKLCLDNTLSVLTGGQPKTPVW</sequence>
<evidence type="ECO:0000313" key="6">
    <source>
        <dbReference type="EMBL" id="MBR7794533.1"/>
    </source>
</evidence>
<keyword evidence="7" id="KW-1185">Reference proteome</keyword>
<dbReference type="Pfam" id="PF00389">
    <property type="entry name" value="2-Hacid_dh"/>
    <property type="match status" value="1"/>
</dbReference>
<dbReference type="GO" id="GO:0030267">
    <property type="term" value="F:glyoxylate reductase (NADPH) activity"/>
    <property type="evidence" value="ECO:0007669"/>
    <property type="project" value="TreeGrafter"/>
</dbReference>
<dbReference type="PANTHER" id="PTHR10996:SF283">
    <property type="entry name" value="GLYOXYLATE_HYDROXYPYRUVATE REDUCTASE B"/>
    <property type="match status" value="1"/>
</dbReference>
<comment type="caution">
    <text evidence="6">The sequence shown here is derived from an EMBL/GenBank/DDBJ whole genome shotgun (WGS) entry which is preliminary data.</text>
</comment>
<dbReference type="InterPro" id="IPR050223">
    <property type="entry name" value="D-isomer_2-hydroxyacid_DH"/>
</dbReference>
<organism evidence="6 7">
    <name type="scientific">Virgibacillus salarius</name>
    <dbReference type="NCBI Taxonomy" id="447199"/>
    <lineage>
        <taxon>Bacteria</taxon>
        <taxon>Bacillati</taxon>
        <taxon>Bacillota</taxon>
        <taxon>Bacilli</taxon>
        <taxon>Bacillales</taxon>
        <taxon>Bacillaceae</taxon>
        <taxon>Virgibacillus</taxon>
    </lineage>
</organism>
<protein>
    <submittedName>
        <fullName evidence="6">D-glycerate dehydrogenase</fullName>
    </submittedName>
</protein>
<keyword evidence="2 3" id="KW-0560">Oxidoreductase</keyword>
<dbReference type="GO" id="GO:0016618">
    <property type="term" value="F:hydroxypyruvate reductase [NAD(P)H] activity"/>
    <property type="evidence" value="ECO:0007669"/>
    <property type="project" value="TreeGrafter"/>
</dbReference>
<comment type="similarity">
    <text evidence="1 3">Belongs to the D-isomer specific 2-hydroxyacid dehydrogenase family.</text>
</comment>
<dbReference type="SUPFAM" id="SSF51735">
    <property type="entry name" value="NAD(P)-binding Rossmann-fold domains"/>
    <property type="match status" value="1"/>
</dbReference>
<dbReference type="CDD" id="cd05301">
    <property type="entry name" value="GDH"/>
    <property type="match status" value="1"/>
</dbReference>
<dbReference type="InterPro" id="IPR036291">
    <property type="entry name" value="NAD(P)-bd_dom_sf"/>
</dbReference>
<dbReference type="RefSeq" id="WP_026681542.1">
    <property type="nucleotide sequence ID" value="NZ_BAAACY010000078.1"/>
</dbReference>
<dbReference type="Proteomes" id="UP000675284">
    <property type="component" value="Unassembled WGS sequence"/>
</dbReference>